<keyword evidence="3" id="KW-1185">Reference proteome</keyword>
<reference evidence="3" key="1">
    <citation type="journal article" date="2019" name="Int. J. Syst. Evol. Microbiol.">
        <title>The Global Catalogue of Microorganisms (GCM) 10K type strain sequencing project: providing services to taxonomists for standard genome sequencing and annotation.</title>
        <authorList>
            <consortium name="The Broad Institute Genomics Platform"/>
            <consortium name="The Broad Institute Genome Sequencing Center for Infectious Disease"/>
            <person name="Wu L."/>
            <person name="Ma J."/>
        </authorList>
    </citation>
    <scope>NUCLEOTIDE SEQUENCE [LARGE SCALE GENOMIC DNA]</scope>
    <source>
        <strain evidence="3">CGMCC 1.12295</strain>
    </source>
</reference>
<evidence type="ECO:0008006" key="4">
    <source>
        <dbReference type="Google" id="ProtNLM"/>
    </source>
</evidence>
<keyword evidence="1" id="KW-0812">Transmembrane</keyword>
<dbReference type="InterPro" id="IPR054381">
    <property type="entry name" value="CydS"/>
</dbReference>
<evidence type="ECO:0000313" key="2">
    <source>
        <dbReference type="EMBL" id="MFD1706624.1"/>
    </source>
</evidence>
<accession>A0ABW4KG13</accession>
<protein>
    <recommendedName>
        <fullName evidence="4">Cbb3-type cytochrome oxidase assembly protein CcoS</fullName>
    </recommendedName>
</protein>
<feature type="transmembrane region" description="Helical" evidence="1">
    <location>
        <begin position="6"/>
        <end position="26"/>
    </location>
</feature>
<gene>
    <name evidence="2" type="ORF">ACFSCZ_07630</name>
</gene>
<organism evidence="2 3">
    <name type="scientific">Siminovitchia sediminis</name>
    <dbReference type="NCBI Taxonomy" id="1274353"/>
    <lineage>
        <taxon>Bacteria</taxon>
        <taxon>Bacillati</taxon>
        <taxon>Bacillota</taxon>
        <taxon>Bacilli</taxon>
        <taxon>Bacillales</taxon>
        <taxon>Bacillaceae</taxon>
        <taxon>Siminovitchia</taxon>
    </lineage>
</organism>
<proteinExistence type="predicted"/>
<dbReference type="EMBL" id="JBHUEO010000017">
    <property type="protein sequence ID" value="MFD1706624.1"/>
    <property type="molecule type" value="Genomic_DNA"/>
</dbReference>
<dbReference type="RefSeq" id="WP_380773253.1">
    <property type="nucleotide sequence ID" value="NZ_JBHUEO010000017.1"/>
</dbReference>
<comment type="caution">
    <text evidence="2">The sequence shown here is derived from an EMBL/GenBank/DDBJ whole genome shotgun (WGS) entry which is preliminary data.</text>
</comment>
<keyword evidence="1" id="KW-1133">Transmembrane helix</keyword>
<evidence type="ECO:0000256" key="1">
    <source>
        <dbReference type="SAM" id="Phobius"/>
    </source>
</evidence>
<sequence>MLNDFFIFAAPFLVMIAAIAATFWAAKKDDPFTDEDKS</sequence>
<name>A0ABW4KG13_9BACI</name>
<evidence type="ECO:0000313" key="3">
    <source>
        <dbReference type="Proteomes" id="UP001597301"/>
    </source>
</evidence>
<keyword evidence="1" id="KW-0472">Membrane</keyword>
<dbReference type="Proteomes" id="UP001597301">
    <property type="component" value="Unassembled WGS sequence"/>
</dbReference>
<dbReference type="Pfam" id="PF22282">
    <property type="entry name" value="CydS"/>
    <property type="match status" value="1"/>
</dbReference>